<gene>
    <name evidence="2" type="ORF">BD410DRAFT_535812</name>
</gene>
<keyword evidence="1" id="KW-0812">Transmembrane</keyword>
<keyword evidence="1" id="KW-0472">Membrane</keyword>
<evidence type="ECO:0000256" key="1">
    <source>
        <dbReference type="SAM" id="Phobius"/>
    </source>
</evidence>
<evidence type="ECO:0000313" key="2">
    <source>
        <dbReference type="EMBL" id="TDL17883.1"/>
    </source>
</evidence>
<evidence type="ECO:0000313" key="3">
    <source>
        <dbReference type="Proteomes" id="UP000294933"/>
    </source>
</evidence>
<dbReference type="EMBL" id="ML170215">
    <property type="protein sequence ID" value="TDL17883.1"/>
    <property type="molecule type" value="Genomic_DNA"/>
</dbReference>
<proteinExistence type="predicted"/>
<keyword evidence="3" id="KW-1185">Reference proteome</keyword>
<feature type="transmembrane region" description="Helical" evidence="1">
    <location>
        <begin position="183"/>
        <end position="204"/>
    </location>
</feature>
<feature type="transmembrane region" description="Helical" evidence="1">
    <location>
        <begin position="16"/>
        <end position="36"/>
    </location>
</feature>
<organism evidence="2 3">
    <name type="scientific">Rickenella mellea</name>
    <dbReference type="NCBI Taxonomy" id="50990"/>
    <lineage>
        <taxon>Eukaryota</taxon>
        <taxon>Fungi</taxon>
        <taxon>Dikarya</taxon>
        <taxon>Basidiomycota</taxon>
        <taxon>Agaricomycotina</taxon>
        <taxon>Agaricomycetes</taxon>
        <taxon>Hymenochaetales</taxon>
        <taxon>Rickenellaceae</taxon>
        <taxon>Rickenella</taxon>
    </lineage>
</organism>
<keyword evidence="1" id="KW-1133">Transmembrane helix</keyword>
<evidence type="ECO:0008006" key="4">
    <source>
        <dbReference type="Google" id="ProtNLM"/>
    </source>
</evidence>
<dbReference type="VEuPathDB" id="FungiDB:BD410DRAFT_535812"/>
<feature type="transmembrane region" description="Helical" evidence="1">
    <location>
        <begin position="113"/>
        <end position="134"/>
    </location>
</feature>
<reference evidence="2 3" key="1">
    <citation type="submission" date="2018-06" db="EMBL/GenBank/DDBJ databases">
        <title>A transcriptomic atlas of mushroom development highlights an independent origin of complex multicellularity.</title>
        <authorList>
            <consortium name="DOE Joint Genome Institute"/>
            <person name="Krizsan K."/>
            <person name="Almasi E."/>
            <person name="Merenyi Z."/>
            <person name="Sahu N."/>
            <person name="Viragh M."/>
            <person name="Koszo T."/>
            <person name="Mondo S."/>
            <person name="Kiss B."/>
            <person name="Balint B."/>
            <person name="Kues U."/>
            <person name="Barry K."/>
            <person name="Hegedus J.C."/>
            <person name="Henrissat B."/>
            <person name="Johnson J."/>
            <person name="Lipzen A."/>
            <person name="Ohm R."/>
            <person name="Nagy I."/>
            <person name="Pangilinan J."/>
            <person name="Yan J."/>
            <person name="Xiong Y."/>
            <person name="Grigoriev I.V."/>
            <person name="Hibbett D.S."/>
            <person name="Nagy L.G."/>
        </authorList>
    </citation>
    <scope>NUCLEOTIDE SEQUENCE [LARGE SCALE GENOMIC DNA]</scope>
    <source>
        <strain evidence="2 3">SZMC22713</strain>
    </source>
</reference>
<dbReference type="AlphaFoldDB" id="A0A4Y7PR11"/>
<dbReference type="OrthoDB" id="2354757at2759"/>
<name>A0A4Y7PR11_9AGAM</name>
<accession>A0A4Y7PR11</accession>
<dbReference type="Proteomes" id="UP000294933">
    <property type="component" value="Unassembled WGS sequence"/>
</dbReference>
<protein>
    <recommendedName>
        <fullName evidence="4">Pali-domain-containing protein</fullName>
    </recommendedName>
</protein>
<sequence length="230" mass="24950">MCTCIARTIWRPIEPILLGISVVFLVLVNFVGVPFIQNSNLCLFSITAGADWPSLPLNLHVDLVSAGITFGVFGYCTTLGTTSSCTREWIVDFRSLPGNIQFLKDATNSVSRGLSGCILLHPFALVVTVAALIFIRSRFRFIFVILAAISTFVAVVIDARLILLLQNHLSASADAQVQFGTSYGHLIVATVILLITMTISLLVCDCLVHTAGRNLTAPHSKKGWMRADGQ</sequence>
<feature type="transmembrane region" description="Helical" evidence="1">
    <location>
        <begin position="141"/>
        <end position="163"/>
    </location>
</feature>